<feature type="region of interest" description="Disordered" evidence="1">
    <location>
        <begin position="90"/>
        <end position="116"/>
    </location>
</feature>
<dbReference type="VEuPathDB" id="ToxoDB:EAH_00064610"/>
<dbReference type="EMBL" id="HG672013">
    <property type="protein sequence ID" value="CDI82078.1"/>
    <property type="molecule type" value="Genomic_DNA"/>
</dbReference>
<dbReference type="Proteomes" id="UP000018050">
    <property type="component" value="Unassembled WGS sequence"/>
</dbReference>
<proteinExistence type="predicted"/>
<evidence type="ECO:0000313" key="2">
    <source>
        <dbReference type="EMBL" id="CDI82078.1"/>
    </source>
</evidence>
<dbReference type="OrthoDB" id="10397451at2759"/>
<dbReference type="GeneID" id="25274531"/>
<dbReference type="RefSeq" id="XP_013248402.1">
    <property type="nucleotide sequence ID" value="XM_013392948.1"/>
</dbReference>
<gene>
    <name evidence="2" type="ORF">EAH_00064610</name>
</gene>
<keyword evidence="3" id="KW-1185">Reference proteome</keyword>
<protein>
    <submittedName>
        <fullName evidence="2">Uncharacterized protein</fullName>
    </submittedName>
</protein>
<sequence length="229" mass="24699">MQRLLLLSTADNSLVLLQWSERSGDPITGSGNLVLLDQIRLPFPVLQFLREWPEKGCHVSNSEGIDIKNSARLLRAFPWEAESLLCAVPADAESPNPPARTSGYADSDGSTAQSVCGNSEVDEFGAKSRMPALDAGDPRDQIGSLTRDFKSYRVAMVDKTTGKVVRALDPSSLQSLPDNTDSRNQVLAVTCLNSGALASVQLRPPGVLSLCLGDEQGNWRTVGDFDLLN</sequence>
<accession>U6GS44</accession>
<reference evidence="2" key="2">
    <citation type="submission" date="2013-10" db="EMBL/GenBank/DDBJ databases">
        <authorList>
            <person name="Aslett M."/>
        </authorList>
    </citation>
    <scope>NUCLEOTIDE SEQUENCE</scope>
    <source>
        <strain evidence="2">Houghton</strain>
    </source>
</reference>
<evidence type="ECO:0000256" key="1">
    <source>
        <dbReference type="SAM" id="MobiDB-lite"/>
    </source>
</evidence>
<reference evidence="2" key="1">
    <citation type="submission" date="2013-10" db="EMBL/GenBank/DDBJ databases">
        <title>Genomic analysis of the causative agents of coccidiosis in chickens.</title>
        <authorList>
            <person name="Reid A.J."/>
            <person name="Blake D."/>
            <person name="Billington K."/>
            <person name="Browne H."/>
            <person name="Dunn M."/>
            <person name="Hung S."/>
            <person name="Kawahara F."/>
            <person name="Miranda-Saavedra D."/>
            <person name="Mourier T."/>
            <person name="Nagra H."/>
            <person name="Otto T.D."/>
            <person name="Rawlings N."/>
            <person name="Sanchez A."/>
            <person name="Sanders M."/>
            <person name="Subramaniam C."/>
            <person name="Tay Y."/>
            <person name="Dear P."/>
            <person name="Doerig C."/>
            <person name="Gruber A."/>
            <person name="Parkinson J."/>
            <person name="Shirley M."/>
            <person name="Wan K.L."/>
            <person name="Berriman M."/>
            <person name="Tomley F."/>
            <person name="Pain A."/>
        </authorList>
    </citation>
    <scope>NUCLEOTIDE SEQUENCE</scope>
    <source>
        <strain evidence="2">Houghton</strain>
    </source>
</reference>
<name>U6GS44_EIMAC</name>
<dbReference type="AlphaFoldDB" id="U6GS44"/>
<organism evidence="2 3">
    <name type="scientific">Eimeria acervulina</name>
    <name type="common">Coccidian parasite</name>
    <dbReference type="NCBI Taxonomy" id="5801"/>
    <lineage>
        <taxon>Eukaryota</taxon>
        <taxon>Sar</taxon>
        <taxon>Alveolata</taxon>
        <taxon>Apicomplexa</taxon>
        <taxon>Conoidasida</taxon>
        <taxon>Coccidia</taxon>
        <taxon>Eucoccidiorida</taxon>
        <taxon>Eimeriorina</taxon>
        <taxon>Eimeriidae</taxon>
        <taxon>Eimeria</taxon>
    </lineage>
</organism>
<dbReference type="OMA" id="RAFPWEA"/>
<evidence type="ECO:0000313" key="3">
    <source>
        <dbReference type="Proteomes" id="UP000018050"/>
    </source>
</evidence>